<evidence type="ECO:0000313" key="1">
    <source>
        <dbReference type="EMBL" id="QIP14348.1"/>
    </source>
</evidence>
<dbReference type="InterPro" id="IPR006059">
    <property type="entry name" value="SBP"/>
</dbReference>
<reference evidence="1 2" key="1">
    <citation type="submission" date="2020-03" db="EMBL/GenBank/DDBJ databases">
        <authorList>
            <person name="Kim M.K."/>
        </authorList>
    </citation>
    <scope>NUCLEOTIDE SEQUENCE [LARGE SCALE GENOMIC DNA]</scope>
    <source>
        <strain evidence="1 2">BT328</strain>
    </source>
</reference>
<dbReference type="InterPro" id="IPR027020">
    <property type="entry name" value="YnjB"/>
</dbReference>
<dbReference type="Proteomes" id="UP000501802">
    <property type="component" value="Chromosome"/>
</dbReference>
<dbReference type="PANTHER" id="PTHR42779:SF1">
    <property type="entry name" value="PROTEIN YNJB"/>
    <property type="match status" value="1"/>
</dbReference>
<proteinExistence type="predicted"/>
<name>A0A6G9APP5_9BACT</name>
<dbReference type="PANTHER" id="PTHR42779">
    <property type="entry name" value="PROTEIN YNJB"/>
    <property type="match status" value="1"/>
</dbReference>
<evidence type="ECO:0000313" key="2">
    <source>
        <dbReference type="Proteomes" id="UP000501802"/>
    </source>
</evidence>
<dbReference type="KEGG" id="spib:G8759_17865"/>
<accession>A0A6G9APP5</accession>
<protein>
    <submittedName>
        <fullName evidence="1">ABC transporter substrate-binding protein</fullName>
    </submittedName>
</protein>
<organism evidence="1 2">
    <name type="scientific">Spirosoma aureum</name>
    <dbReference type="NCBI Taxonomy" id="2692134"/>
    <lineage>
        <taxon>Bacteria</taxon>
        <taxon>Pseudomonadati</taxon>
        <taxon>Bacteroidota</taxon>
        <taxon>Cytophagia</taxon>
        <taxon>Cytophagales</taxon>
        <taxon>Cytophagaceae</taxon>
        <taxon>Spirosoma</taxon>
    </lineage>
</organism>
<gene>
    <name evidence="1" type="ORF">G8759_17865</name>
</gene>
<dbReference type="Pfam" id="PF13416">
    <property type="entry name" value="SBP_bac_8"/>
    <property type="match status" value="1"/>
</dbReference>
<dbReference type="PIRSF" id="PIRSF029172">
    <property type="entry name" value="UCP029172_ABC_sbc_YnjB"/>
    <property type="match status" value="1"/>
</dbReference>
<dbReference type="Gene3D" id="3.40.190.10">
    <property type="entry name" value="Periplasmic binding protein-like II"/>
    <property type="match status" value="2"/>
</dbReference>
<dbReference type="AlphaFoldDB" id="A0A6G9APP5"/>
<sequence length="408" mass="46499">MFTIFSMKRSIFIVFLIGALRCSSSEQRDPATILKQSWEQIEERGRDQPVTLFMWLGDPYINDYMNKYVKPAIRKRYGIDLQISAGQGAQIVQTLVAEHDAGQPSQIDLAWINGETFYQLRQIDALLGPVTDKLPNAQYIDFSNPFIGTDFQQPVSGMECPWGNVQLAVIYDSQKVPAPPKSFADFPAYIKAHPGQMTIPNEFTGMTLLKSWMIALSGDPKLFQGKFREDVYTKWSGELWKQLNTLKPYFWKQGQTFPEQLSTLHQLFANGEVAFTFSNNDAEVDNKVNLGFFPKTARAYVPAPGTIQNSHYMGIIKQAQHPEAAMLVANFLMSPEAQLKKMDPNVWGDHTVLDLKKLPASYRARFENLPTRQHAPKRESILGMAFQEPAPAYMTRLYKDFRTYVIEK</sequence>
<dbReference type="EMBL" id="CP050063">
    <property type="protein sequence ID" value="QIP14348.1"/>
    <property type="molecule type" value="Genomic_DNA"/>
</dbReference>
<dbReference type="NCBIfam" id="NF008633">
    <property type="entry name" value="PRK11622.1"/>
    <property type="match status" value="1"/>
</dbReference>
<dbReference type="SUPFAM" id="SSF53850">
    <property type="entry name" value="Periplasmic binding protein-like II"/>
    <property type="match status" value="1"/>
</dbReference>
<keyword evidence="2" id="KW-1185">Reference proteome</keyword>